<dbReference type="Proteomes" id="UP000028480">
    <property type="component" value="Unassembled WGS sequence"/>
</dbReference>
<dbReference type="AlphaFoldDB" id="A0A077QL59"/>
<protein>
    <submittedName>
        <fullName evidence="1">Uncharacterized protein</fullName>
    </submittedName>
</protein>
<name>A0A077QL59_XENBV</name>
<accession>A0A077QL59</accession>
<proteinExistence type="predicted"/>
<sequence>MFVGETITLVPTFIKVFFLYINLTKWYSLISSQLPHFITGLLSSLYFRGFNFQ</sequence>
<gene>
    <name evidence="1" type="ORF">XBI1_3010098</name>
</gene>
<dbReference type="EMBL" id="CBTB010000226">
    <property type="protein sequence ID" value="CDH34329.1"/>
    <property type="molecule type" value="Genomic_DNA"/>
</dbReference>
<organism evidence="1">
    <name type="scientific">Xenorhabdus bovienii str. Intermedium</name>
    <dbReference type="NCBI Taxonomy" id="1379677"/>
    <lineage>
        <taxon>Bacteria</taxon>
        <taxon>Pseudomonadati</taxon>
        <taxon>Pseudomonadota</taxon>
        <taxon>Gammaproteobacteria</taxon>
        <taxon>Enterobacterales</taxon>
        <taxon>Morganellaceae</taxon>
        <taxon>Xenorhabdus</taxon>
    </lineage>
</organism>
<dbReference type="HOGENOM" id="CLU_3067671_0_0_6"/>
<comment type="caution">
    <text evidence="1">The sequence shown here is derived from an EMBL/GenBank/DDBJ whole genome shotgun (WGS) entry which is preliminary data.</text>
</comment>
<reference evidence="1" key="1">
    <citation type="submission" date="2013-07" db="EMBL/GenBank/DDBJ databases">
        <title>Sub-species coevolution in mutualistic symbiosis.</title>
        <authorList>
            <person name="Murfin K."/>
            <person name="Klassen J."/>
            <person name="Lee M."/>
            <person name="Forst S."/>
            <person name="Stock P."/>
            <person name="Goodrich-Blair H."/>
        </authorList>
    </citation>
    <scope>NUCLEOTIDE SEQUENCE [LARGE SCALE GENOMIC DNA]</scope>
    <source>
        <strain evidence="1">Intermedium</strain>
    </source>
</reference>
<evidence type="ECO:0000313" key="1">
    <source>
        <dbReference type="EMBL" id="CDH34329.1"/>
    </source>
</evidence>